<dbReference type="GO" id="GO:0048544">
    <property type="term" value="P:recognition of pollen"/>
    <property type="evidence" value="ECO:0007669"/>
    <property type="project" value="InterPro"/>
</dbReference>
<dbReference type="Gene3D" id="3.30.200.20">
    <property type="entry name" value="Phosphorylase Kinase, domain 1"/>
    <property type="match status" value="1"/>
</dbReference>
<evidence type="ECO:0000256" key="12">
    <source>
        <dbReference type="ARBA" id="ARBA00022840"/>
    </source>
</evidence>
<dbReference type="GO" id="GO:0051707">
    <property type="term" value="P:response to other organism"/>
    <property type="evidence" value="ECO:0007669"/>
    <property type="project" value="UniProtKB-ARBA"/>
</dbReference>
<dbReference type="GO" id="GO:0005886">
    <property type="term" value="C:plasma membrane"/>
    <property type="evidence" value="ECO:0007669"/>
    <property type="project" value="UniProtKB-SubCell"/>
</dbReference>
<evidence type="ECO:0000256" key="7">
    <source>
        <dbReference type="ARBA" id="ARBA00022692"/>
    </source>
</evidence>
<keyword evidence="15" id="KW-1015">Disulfide bond</keyword>
<name>A0AB40CKC9_DIOCR</name>
<dbReference type="Proteomes" id="UP001515500">
    <property type="component" value="Chromosome 15"/>
</dbReference>
<evidence type="ECO:0000256" key="22">
    <source>
        <dbReference type="SAM" id="Phobius"/>
    </source>
</evidence>
<keyword evidence="11 20" id="KW-0418">Kinase</keyword>
<dbReference type="FunFam" id="1.10.510.10:FF:000227">
    <property type="entry name" value="Serine/threonine-protein kinase"/>
    <property type="match status" value="1"/>
</dbReference>
<proteinExistence type="inferred from homology"/>
<dbReference type="InterPro" id="IPR008271">
    <property type="entry name" value="Ser/Thr_kinase_AS"/>
</dbReference>
<comment type="catalytic activity">
    <reaction evidence="19 20">
        <text>L-seryl-[protein] + ATP = O-phospho-L-seryl-[protein] + ADP + H(+)</text>
        <dbReference type="Rhea" id="RHEA:17989"/>
        <dbReference type="Rhea" id="RHEA-COMP:9863"/>
        <dbReference type="Rhea" id="RHEA-COMP:11604"/>
        <dbReference type="ChEBI" id="CHEBI:15378"/>
        <dbReference type="ChEBI" id="CHEBI:29999"/>
        <dbReference type="ChEBI" id="CHEBI:30616"/>
        <dbReference type="ChEBI" id="CHEBI:83421"/>
        <dbReference type="ChEBI" id="CHEBI:456216"/>
        <dbReference type="EC" id="2.7.11.1"/>
    </reaction>
</comment>
<organism evidence="26 27">
    <name type="scientific">Dioscorea cayennensis subsp. rotundata</name>
    <name type="common">White Guinea yam</name>
    <name type="synonym">Dioscorea rotundata</name>
    <dbReference type="NCBI Taxonomy" id="55577"/>
    <lineage>
        <taxon>Eukaryota</taxon>
        <taxon>Viridiplantae</taxon>
        <taxon>Streptophyta</taxon>
        <taxon>Embryophyta</taxon>
        <taxon>Tracheophyta</taxon>
        <taxon>Spermatophyta</taxon>
        <taxon>Magnoliopsida</taxon>
        <taxon>Liliopsida</taxon>
        <taxon>Dioscoreales</taxon>
        <taxon>Dioscoreaceae</taxon>
        <taxon>Dioscorea</taxon>
    </lineage>
</organism>
<evidence type="ECO:0000256" key="9">
    <source>
        <dbReference type="ARBA" id="ARBA00022734"/>
    </source>
</evidence>
<evidence type="ECO:0000256" key="6">
    <source>
        <dbReference type="ARBA" id="ARBA00022679"/>
    </source>
</evidence>
<dbReference type="RefSeq" id="XP_039140316.1">
    <property type="nucleotide sequence ID" value="XM_039284382.1"/>
</dbReference>
<evidence type="ECO:0000256" key="18">
    <source>
        <dbReference type="ARBA" id="ARBA00047899"/>
    </source>
</evidence>
<evidence type="ECO:0000256" key="5">
    <source>
        <dbReference type="ARBA" id="ARBA00022553"/>
    </source>
</evidence>
<sequence length="817" mass="91349">MFVASSAPPPPDPLSLPLMEARNRACLSFPVLVFFVLIFVSNEANLSAATNSILTGQSFSGNQTIVSEDGTFELGFFTPGNSRKFYIGIWYKKLPKQTVIWVANREKFISNTTSSEFKLTQDRNLVLLNQSKTPIWSSNSSSPTSSNRTEAVLLNNGNLVLRDMSNTSVIFWQSFDHPTDTFVPESWIGMNKVTGEYQSLTSWKNSEDPAPGYFSDSIDSGGTSEFFLRWNQSEIYWRSGTWNGEYFTGAPVLPEMRRTTIINVLYIDNEQRRYATCTLKNNATITRQVLDVSGQIKQWVWLDKNQDWLLFWSEPDAQCDVYSLCGPFGICDSKSIPYCSCLQGFEPASMADWELNDYSSGCVRRSTLKCGKNSSDGFLTISNMKLPSNSHSLDAQSSDDCSSACLNDCSCTAYAYGNGCFIWKGELLNLQQLYGDGDSTTLYLRVSASDIQNTKGKSRALPIILSVVGAVILSCILVGLAWRVRRSRMIRKGKLVEGSLVAYSYAELQHITRNFSEKLGRGGFGSVFRGSVPGSSDVAVKRLEELRQGDKQFIAEVSTLGAIQHVNLIRLCGFCSEGSKRLLVYEYMPNGSLASHLFGGNHKIINWKTRYQIMLGIARGLYYLHEKCRECIIHCDIKPENILLDSELCPKVSDFGLAKLMGRDFSRVLTTLKGTIGYLAPEWIRGLPITTKADVYSFGMMALELISGRRNSEQFNDGNISFFPLFAATKVAEGDVLSLIDKNLEDNVETEELTRMCRLACWCIQDSETYRPSMGHIVQVLEGGLEVNIPPVPQSLLALMEDREQYWYEESSLSSTN</sequence>
<keyword evidence="12 20" id="KW-0067">ATP-binding</keyword>
<gene>
    <name evidence="27" type="primary">LOC120277521</name>
</gene>
<dbReference type="PROSITE" id="PS50927">
    <property type="entry name" value="BULB_LECTIN"/>
    <property type="match status" value="1"/>
</dbReference>
<feature type="domain" description="Protein kinase" evidence="23">
    <location>
        <begin position="513"/>
        <end position="785"/>
    </location>
</feature>
<keyword evidence="3 20" id="KW-0723">Serine/threonine-protein kinase</keyword>
<dbReference type="GO" id="GO:0004674">
    <property type="term" value="F:protein serine/threonine kinase activity"/>
    <property type="evidence" value="ECO:0007669"/>
    <property type="project" value="UniProtKB-KW"/>
</dbReference>
<keyword evidence="9" id="KW-0430">Lectin</keyword>
<dbReference type="PROSITE" id="PS00108">
    <property type="entry name" value="PROTEIN_KINASE_ST"/>
    <property type="match status" value="1"/>
</dbReference>
<evidence type="ECO:0000259" key="24">
    <source>
        <dbReference type="PROSITE" id="PS50927"/>
    </source>
</evidence>
<dbReference type="InterPro" id="IPR003609">
    <property type="entry name" value="Pan_app"/>
</dbReference>
<feature type="domain" description="Bulb-type lectin" evidence="24">
    <location>
        <begin position="50"/>
        <end position="174"/>
    </location>
</feature>
<evidence type="ECO:0000256" key="21">
    <source>
        <dbReference type="PROSITE-ProRule" id="PRU10141"/>
    </source>
</evidence>
<feature type="transmembrane region" description="Helical" evidence="22">
    <location>
        <begin position="460"/>
        <end position="482"/>
    </location>
</feature>
<dbReference type="SUPFAM" id="SSF51110">
    <property type="entry name" value="alpha-D-mannose-specific plant lectins"/>
    <property type="match status" value="1"/>
</dbReference>
<dbReference type="InterPro" id="IPR036426">
    <property type="entry name" value="Bulb-type_lectin_dom_sf"/>
</dbReference>
<dbReference type="PROSITE" id="PS00107">
    <property type="entry name" value="PROTEIN_KINASE_ATP"/>
    <property type="match status" value="1"/>
</dbReference>
<keyword evidence="6 20" id="KW-0808">Transferase</keyword>
<keyword evidence="7 22" id="KW-0812">Transmembrane</keyword>
<keyword evidence="16" id="KW-0675">Receptor</keyword>
<keyword evidence="13 22" id="KW-1133">Transmembrane helix</keyword>
<dbReference type="InterPro" id="IPR011009">
    <property type="entry name" value="Kinase-like_dom_sf"/>
</dbReference>
<evidence type="ECO:0000256" key="8">
    <source>
        <dbReference type="ARBA" id="ARBA00022729"/>
    </source>
</evidence>
<dbReference type="Gene3D" id="2.90.10.10">
    <property type="entry name" value="Bulb-type lectin domain"/>
    <property type="match status" value="1"/>
</dbReference>
<dbReference type="PIRSF" id="PIRSF000641">
    <property type="entry name" value="SRK"/>
    <property type="match status" value="1"/>
</dbReference>
<keyword evidence="17" id="KW-0325">Glycoprotein</keyword>
<evidence type="ECO:0000256" key="4">
    <source>
        <dbReference type="ARBA" id="ARBA00022536"/>
    </source>
</evidence>
<evidence type="ECO:0000259" key="23">
    <source>
        <dbReference type="PROSITE" id="PS50011"/>
    </source>
</evidence>
<evidence type="ECO:0000256" key="2">
    <source>
        <dbReference type="ARBA" id="ARBA00022475"/>
    </source>
</evidence>
<evidence type="ECO:0000256" key="10">
    <source>
        <dbReference type="ARBA" id="ARBA00022741"/>
    </source>
</evidence>
<dbReference type="PANTHER" id="PTHR47974">
    <property type="entry name" value="OS07G0415500 PROTEIN"/>
    <property type="match status" value="1"/>
</dbReference>
<evidence type="ECO:0000313" key="27">
    <source>
        <dbReference type="RefSeq" id="XP_039140316.1"/>
    </source>
</evidence>
<accession>A0AB40CKC9</accession>
<dbReference type="FunFam" id="2.90.10.10:FF:000002">
    <property type="entry name" value="Serine/threonine-protein kinase"/>
    <property type="match status" value="1"/>
</dbReference>
<keyword evidence="10 20" id="KW-0547">Nucleotide-binding</keyword>
<evidence type="ECO:0000256" key="1">
    <source>
        <dbReference type="ARBA" id="ARBA00004251"/>
    </source>
</evidence>
<feature type="binding site" evidence="21">
    <location>
        <position position="541"/>
    </location>
    <ligand>
        <name>ATP</name>
        <dbReference type="ChEBI" id="CHEBI:30616"/>
    </ligand>
</feature>
<dbReference type="InterPro" id="IPR000719">
    <property type="entry name" value="Prot_kinase_dom"/>
</dbReference>
<protein>
    <recommendedName>
        <fullName evidence="20">Receptor-like serine/threonine-protein kinase</fullName>
        <ecNumber evidence="20">2.7.11.1</ecNumber>
    </recommendedName>
</protein>
<evidence type="ECO:0000256" key="15">
    <source>
        <dbReference type="ARBA" id="ARBA00023157"/>
    </source>
</evidence>
<dbReference type="CDD" id="cd01098">
    <property type="entry name" value="PAN_AP_plant"/>
    <property type="match status" value="1"/>
</dbReference>
<evidence type="ECO:0000256" key="14">
    <source>
        <dbReference type="ARBA" id="ARBA00023136"/>
    </source>
</evidence>
<dbReference type="AlphaFoldDB" id="A0AB40CKC9"/>
<keyword evidence="14 22" id="KW-0472">Membrane</keyword>
<dbReference type="GO" id="GO:0030246">
    <property type="term" value="F:carbohydrate binding"/>
    <property type="evidence" value="ECO:0007669"/>
    <property type="project" value="UniProtKB-KW"/>
</dbReference>
<evidence type="ECO:0000256" key="11">
    <source>
        <dbReference type="ARBA" id="ARBA00022777"/>
    </source>
</evidence>
<dbReference type="CDD" id="cd14066">
    <property type="entry name" value="STKc_IRAK"/>
    <property type="match status" value="1"/>
</dbReference>
<dbReference type="InterPro" id="IPR017441">
    <property type="entry name" value="Protein_kinase_ATP_BS"/>
</dbReference>
<dbReference type="InterPro" id="IPR000858">
    <property type="entry name" value="S_locus_glycoprot_dom"/>
</dbReference>
<dbReference type="PROSITE" id="PS50948">
    <property type="entry name" value="PAN"/>
    <property type="match status" value="1"/>
</dbReference>
<dbReference type="CDD" id="cd00028">
    <property type="entry name" value="B_lectin"/>
    <property type="match status" value="1"/>
</dbReference>
<dbReference type="PROSITE" id="PS50011">
    <property type="entry name" value="PROTEIN_KINASE_DOM"/>
    <property type="match status" value="1"/>
</dbReference>
<evidence type="ECO:0000256" key="16">
    <source>
        <dbReference type="ARBA" id="ARBA00023170"/>
    </source>
</evidence>
<dbReference type="Pfam" id="PF00069">
    <property type="entry name" value="Pkinase"/>
    <property type="match status" value="1"/>
</dbReference>
<evidence type="ECO:0000256" key="13">
    <source>
        <dbReference type="ARBA" id="ARBA00022989"/>
    </source>
</evidence>
<keyword evidence="4" id="KW-0245">EGF-like domain</keyword>
<evidence type="ECO:0000256" key="19">
    <source>
        <dbReference type="ARBA" id="ARBA00048679"/>
    </source>
</evidence>
<evidence type="ECO:0000256" key="3">
    <source>
        <dbReference type="ARBA" id="ARBA00022527"/>
    </source>
</evidence>
<dbReference type="SMART" id="SM00108">
    <property type="entry name" value="B_lectin"/>
    <property type="match status" value="1"/>
</dbReference>
<dbReference type="InterPro" id="IPR024171">
    <property type="entry name" value="SRK-like_kinase"/>
</dbReference>
<dbReference type="GO" id="GO:0005524">
    <property type="term" value="F:ATP binding"/>
    <property type="evidence" value="ECO:0007669"/>
    <property type="project" value="UniProtKB-UniRule"/>
</dbReference>
<keyword evidence="26" id="KW-1185">Reference proteome</keyword>
<comment type="subcellular location">
    <subcellularLocation>
        <location evidence="1">Cell membrane</location>
        <topology evidence="1">Single-pass type I membrane protein</topology>
    </subcellularLocation>
</comment>
<dbReference type="GeneID" id="120277521"/>
<feature type="domain" description="Apple" evidence="25">
    <location>
        <begin position="370"/>
        <end position="447"/>
    </location>
</feature>
<keyword evidence="5" id="KW-0597">Phosphoprotein</keyword>
<dbReference type="Pfam" id="PF01453">
    <property type="entry name" value="B_lectin"/>
    <property type="match status" value="1"/>
</dbReference>
<evidence type="ECO:0000259" key="25">
    <source>
        <dbReference type="PROSITE" id="PS50948"/>
    </source>
</evidence>
<evidence type="ECO:0000313" key="26">
    <source>
        <dbReference type="Proteomes" id="UP001515500"/>
    </source>
</evidence>
<dbReference type="SUPFAM" id="SSF56112">
    <property type="entry name" value="Protein kinase-like (PK-like)"/>
    <property type="match status" value="1"/>
</dbReference>
<dbReference type="FunFam" id="3.30.200.20:FF:000370">
    <property type="entry name" value="Receptor-like protein kinase 4"/>
    <property type="match status" value="1"/>
</dbReference>
<dbReference type="PANTHER" id="PTHR47974:SF19">
    <property type="entry name" value="RECEPTOR-LIKE SERINE_THREONINE-PROTEIN KINASE"/>
    <property type="match status" value="1"/>
</dbReference>
<dbReference type="SMART" id="SM00220">
    <property type="entry name" value="S_TKc"/>
    <property type="match status" value="1"/>
</dbReference>
<dbReference type="Pfam" id="PF08276">
    <property type="entry name" value="PAN_2"/>
    <property type="match status" value="1"/>
</dbReference>
<reference evidence="27" key="1">
    <citation type="submission" date="2025-08" db="UniProtKB">
        <authorList>
            <consortium name="RefSeq"/>
        </authorList>
    </citation>
    <scope>IDENTIFICATION</scope>
</reference>
<dbReference type="Pfam" id="PF00954">
    <property type="entry name" value="S_locus_glycop"/>
    <property type="match status" value="1"/>
</dbReference>
<keyword evidence="8" id="KW-0732">Signal</keyword>
<comment type="similarity">
    <text evidence="20">Belongs to the protein kinase superfamily. Ser/Thr protein kinase family.</text>
</comment>
<dbReference type="Gene3D" id="1.10.510.10">
    <property type="entry name" value="Transferase(Phosphotransferase) domain 1"/>
    <property type="match status" value="1"/>
</dbReference>
<keyword evidence="2" id="KW-1003">Cell membrane</keyword>
<dbReference type="InterPro" id="IPR001480">
    <property type="entry name" value="Bulb-type_lectin_dom"/>
</dbReference>
<dbReference type="EC" id="2.7.11.1" evidence="20"/>
<dbReference type="SMART" id="SM00473">
    <property type="entry name" value="PAN_AP"/>
    <property type="match status" value="1"/>
</dbReference>
<evidence type="ECO:0000256" key="17">
    <source>
        <dbReference type="ARBA" id="ARBA00023180"/>
    </source>
</evidence>
<comment type="catalytic activity">
    <reaction evidence="18 20">
        <text>L-threonyl-[protein] + ATP = O-phospho-L-threonyl-[protein] + ADP + H(+)</text>
        <dbReference type="Rhea" id="RHEA:46608"/>
        <dbReference type="Rhea" id="RHEA-COMP:11060"/>
        <dbReference type="Rhea" id="RHEA-COMP:11605"/>
        <dbReference type="ChEBI" id="CHEBI:15378"/>
        <dbReference type="ChEBI" id="CHEBI:30013"/>
        <dbReference type="ChEBI" id="CHEBI:30616"/>
        <dbReference type="ChEBI" id="CHEBI:61977"/>
        <dbReference type="ChEBI" id="CHEBI:456216"/>
        <dbReference type="EC" id="2.7.11.1"/>
    </reaction>
</comment>
<evidence type="ECO:0000256" key="20">
    <source>
        <dbReference type="PIRNR" id="PIRNR000641"/>
    </source>
</evidence>